<dbReference type="InterPro" id="IPR029018">
    <property type="entry name" value="Hex-like_dom2"/>
</dbReference>
<evidence type="ECO:0000256" key="1">
    <source>
        <dbReference type="ARBA" id="ARBA00001231"/>
    </source>
</evidence>
<dbReference type="GO" id="GO:0030203">
    <property type="term" value="P:glycosaminoglycan metabolic process"/>
    <property type="evidence" value="ECO:0007669"/>
    <property type="project" value="TreeGrafter"/>
</dbReference>
<dbReference type="SUPFAM" id="SSF51445">
    <property type="entry name" value="(Trans)glycosidases"/>
    <property type="match status" value="1"/>
</dbReference>
<evidence type="ECO:0000256" key="4">
    <source>
        <dbReference type="ARBA" id="ARBA00022801"/>
    </source>
</evidence>
<proteinExistence type="inferred from homology"/>
<evidence type="ECO:0000256" key="2">
    <source>
        <dbReference type="ARBA" id="ARBA00006285"/>
    </source>
</evidence>
<protein>
    <recommendedName>
        <fullName evidence="3">beta-N-acetylhexosaminidase</fullName>
        <ecNumber evidence="3">3.2.1.52</ecNumber>
    </recommendedName>
</protein>
<dbReference type="EMBL" id="UZAL01030951">
    <property type="protein sequence ID" value="VDP56289.1"/>
    <property type="molecule type" value="Genomic_DNA"/>
</dbReference>
<dbReference type="GO" id="GO:0005975">
    <property type="term" value="P:carbohydrate metabolic process"/>
    <property type="evidence" value="ECO:0007669"/>
    <property type="project" value="InterPro"/>
</dbReference>
<dbReference type="InterPro" id="IPR015883">
    <property type="entry name" value="Glyco_hydro_20_cat"/>
</dbReference>
<comment type="catalytic activity">
    <reaction evidence="1">
        <text>Hydrolysis of terminal non-reducing N-acetyl-D-hexosamine residues in N-acetyl-beta-D-hexosaminides.</text>
        <dbReference type="EC" id="3.2.1.52"/>
    </reaction>
</comment>
<dbReference type="Gene3D" id="3.20.20.80">
    <property type="entry name" value="Glycosidases"/>
    <property type="match status" value="1"/>
</dbReference>
<sequence length="245" mass="28723">MACNNEYISTNCAYTVELERVMKSSIIYFLYLLFILVYYVSKCHSIVPKAYKHHKTGIYHNLVEVLTYNHSYKSCYILTEALKRFEERLTLIKQYPKVPICLPNSTIDTIKISITKGCNESNGELWPSESINETCIQRIILKSEEIWGTLHGLETILQLIYRSPLERDSMSMVKMNVLHWHIVDDQSFPYVSETFPKLSSKGAFHPYLLIYTPNDVKYLLNYARLRGIRIMPEFDTPGRKRYEIL</sequence>
<dbReference type="PANTHER" id="PTHR22600">
    <property type="entry name" value="BETA-HEXOSAMINIDASE"/>
    <property type="match status" value="1"/>
</dbReference>
<evidence type="ECO:0000313" key="6">
    <source>
        <dbReference type="Proteomes" id="UP000269396"/>
    </source>
</evidence>
<dbReference type="PANTHER" id="PTHR22600:SF21">
    <property type="entry name" value="BETA-HEXOSAMINIDASE A"/>
    <property type="match status" value="1"/>
</dbReference>
<organism evidence="5 6">
    <name type="scientific">Schistosoma mattheei</name>
    <dbReference type="NCBI Taxonomy" id="31246"/>
    <lineage>
        <taxon>Eukaryota</taxon>
        <taxon>Metazoa</taxon>
        <taxon>Spiralia</taxon>
        <taxon>Lophotrochozoa</taxon>
        <taxon>Platyhelminthes</taxon>
        <taxon>Trematoda</taxon>
        <taxon>Digenea</taxon>
        <taxon>Strigeidida</taxon>
        <taxon>Schistosomatoidea</taxon>
        <taxon>Schistosomatidae</taxon>
        <taxon>Schistosoma</taxon>
    </lineage>
</organism>
<dbReference type="InterPro" id="IPR025705">
    <property type="entry name" value="Beta_hexosaminidase_sua/sub"/>
</dbReference>
<dbReference type="EC" id="3.2.1.52" evidence="3"/>
<dbReference type="Pfam" id="PF00728">
    <property type="entry name" value="Glyco_hydro_20"/>
    <property type="match status" value="1"/>
</dbReference>
<dbReference type="SUPFAM" id="SSF55545">
    <property type="entry name" value="beta-N-acetylhexosaminidase-like domain"/>
    <property type="match status" value="1"/>
</dbReference>
<keyword evidence="4" id="KW-0378">Hydrolase</keyword>
<comment type="similarity">
    <text evidence="2">Belongs to the glycosyl hydrolase 20 family.</text>
</comment>
<reference evidence="5 6" key="1">
    <citation type="submission" date="2018-11" db="EMBL/GenBank/DDBJ databases">
        <authorList>
            <consortium name="Pathogen Informatics"/>
        </authorList>
    </citation>
    <scope>NUCLEOTIDE SEQUENCE [LARGE SCALE GENOMIC DNA]</scope>
    <source>
        <strain>Denwood</strain>
        <strain evidence="6">Zambia</strain>
    </source>
</reference>
<dbReference type="AlphaFoldDB" id="A0A183P935"/>
<dbReference type="GO" id="GO:0016020">
    <property type="term" value="C:membrane"/>
    <property type="evidence" value="ECO:0007669"/>
    <property type="project" value="TreeGrafter"/>
</dbReference>
<dbReference type="InterPro" id="IPR017853">
    <property type="entry name" value="GH"/>
</dbReference>
<dbReference type="GO" id="GO:0004563">
    <property type="term" value="F:beta-N-acetylhexosaminidase activity"/>
    <property type="evidence" value="ECO:0007669"/>
    <property type="project" value="UniProtKB-EC"/>
</dbReference>
<gene>
    <name evidence="5" type="ORF">SMTD_LOCUS10871</name>
</gene>
<dbReference type="STRING" id="31246.A0A183P935"/>
<evidence type="ECO:0000256" key="3">
    <source>
        <dbReference type="ARBA" id="ARBA00012663"/>
    </source>
</evidence>
<dbReference type="Proteomes" id="UP000269396">
    <property type="component" value="Unassembled WGS sequence"/>
</dbReference>
<accession>A0A183P935</accession>
<keyword evidence="6" id="KW-1185">Reference proteome</keyword>
<evidence type="ECO:0000313" key="5">
    <source>
        <dbReference type="EMBL" id="VDP56289.1"/>
    </source>
</evidence>
<name>A0A183P935_9TREM</name>